<dbReference type="STRING" id="162209.IJ22_47210"/>
<dbReference type="RefSeq" id="WP_062410454.1">
    <property type="nucleotide sequence ID" value="NZ_BJCS01000014.1"/>
</dbReference>
<dbReference type="EMBL" id="CP013652">
    <property type="protein sequence ID" value="ALS24983.1"/>
    <property type="molecule type" value="Genomic_DNA"/>
</dbReference>
<gene>
    <name evidence="1" type="ORF">IJ22_47210</name>
</gene>
<keyword evidence="2" id="KW-1185">Reference proteome</keyword>
<name>A0A0U2VZT4_9BACL</name>
<accession>A0A0U2VZT4</accession>
<organism evidence="1 2">
    <name type="scientific">Paenibacillus naphthalenovorans</name>
    <dbReference type="NCBI Taxonomy" id="162209"/>
    <lineage>
        <taxon>Bacteria</taxon>
        <taxon>Bacillati</taxon>
        <taxon>Bacillota</taxon>
        <taxon>Bacilli</taxon>
        <taxon>Bacillales</taxon>
        <taxon>Paenibacillaceae</taxon>
        <taxon>Paenibacillus</taxon>
    </lineage>
</organism>
<dbReference type="KEGG" id="pnp:IJ22_47210"/>
<evidence type="ECO:0000313" key="2">
    <source>
        <dbReference type="Proteomes" id="UP000061660"/>
    </source>
</evidence>
<protein>
    <submittedName>
        <fullName evidence="1">Uncharacterized protein</fullName>
    </submittedName>
</protein>
<dbReference type="AlphaFoldDB" id="A0A0U2VZT4"/>
<reference evidence="2" key="1">
    <citation type="submission" date="2015-12" db="EMBL/GenBank/DDBJ databases">
        <title>Complete genome sequences of two moderately thermophilic Paenibacillus species.</title>
        <authorList>
            <person name="Butler R.III."/>
            <person name="Wang J."/>
            <person name="Stark B.C."/>
            <person name="Pombert J.-F."/>
        </authorList>
    </citation>
    <scope>NUCLEOTIDE SEQUENCE [LARGE SCALE GENOMIC DNA]</scope>
    <source>
        <strain evidence="2">32O-Y</strain>
    </source>
</reference>
<evidence type="ECO:0000313" key="1">
    <source>
        <dbReference type="EMBL" id="ALS24983.1"/>
    </source>
</evidence>
<dbReference type="PATRIC" id="fig|162209.4.peg.4969"/>
<sequence precursor="true">MKRIAVMIFVLMLLLPAAVQAHIVNESNLYDDIAFSEARENIVYLSGLGVIPYEHGAPLFKPKDKLSRSDLAYWAGSFRGLGAQQSDPQAVRQAVLAEGGVPSLDGNATVRDVNQAYFQGRAELNGSEELTREQFASLMAAYLTTKVNGQTLFEQAGYSPGPSGTVEAVAMKESQGADGKTVRTYAVTIQGVTLELSEHPRILYAPVDPGLWKGKSIRESWVMNKREGGQQLQLISFVKPAGAASSPQEANSDEKGQAHAHHMCQEGDSDCVPAGEGAGFPVIPAAAGAVAAVLLCWLLIKKRA</sequence>
<proteinExistence type="predicted"/>
<reference evidence="1 2" key="2">
    <citation type="journal article" date="2016" name="Genome Announc.">
        <title>Complete Genome Sequences of Two Interactive Moderate Thermophiles, Paenibacillus napthalenovorans 32O-Y and Paenibacillus sp. 32O-W.</title>
        <authorList>
            <person name="Butler R.R.III."/>
            <person name="Wang J."/>
            <person name="Stark B.C."/>
            <person name="Pombert J.F."/>
        </authorList>
    </citation>
    <scope>NUCLEOTIDE SEQUENCE [LARGE SCALE GENOMIC DNA]</scope>
    <source>
        <strain evidence="1 2">32O-Y</strain>
    </source>
</reference>
<dbReference type="Proteomes" id="UP000061660">
    <property type="component" value="Chromosome"/>
</dbReference>
<dbReference type="OrthoDB" id="2731768at2"/>